<name>A0ABR0C041_PURLI</name>
<feature type="region of interest" description="Disordered" evidence="1">
    <location>
        <begin position="298"/>
        <end position="320"/>
    </location>
</feature>
<feature type="region of interest" description="Disordered" evidence="1">
    <location>
        <begin position="125"/>
        <end position="161"/>
    </location>
</feature>
<feature type="compositionally biased region" description="Polar residues" evidence="1">
    <location>
        <begin position="140"/>
        <end position="151"/>
    </location>
</feature>
<feature type="region of interest" description="Disordered" evidence="1">
    <location>
        <begin position="1"/>
        <end position="25"/>
    </location>
</feature>
<dbReference type="EMBL" id="JAWRVI010000019">
    <property type="protein sequence ID" value="KAK4089585.1"/>
    <property type="molecule type" value="Genomic_DNA"/>
</dbReference>
<organism evidence="2 3">
    <name type="scientific">Purpureocillium lilacinum</name>
    <name type="common">Paecilomyces lilacinus</name>
    <dbReference type="NCBI Taxonomy" id="33203"/>
    <lineage>
        <taxon>Eukaryota</taxon>
        <taxon>Fungi</taxon>
        <taxon>Dikarya</taxon>
        <taxon>Ascomycota</taxon>
        <taxon>Pezizomycotina</taxon>
        <taxon>Sordariomycetes</taxon>
        <taxon>Hypocreomycetidae</taxon>
        <taxon>Hypocreales</taxon>
        <taxon>Ophiocordycipitaceae</taxon>
        <taxon>Purpureocillium</taxon>
    </lineage>
</organism>
<gene>
    <name evidence="2" type="ORF">Purlil1_6154</name>
</gene>
<comment type="caution">
    <text evidence="2">The sequence shown here is derived from an EMBL/GenBank/DDBJ whole genome shotgun (WGS) entry which is preliminary data.</text>
</comment>
<proteinExistence type="predicted"/>
<evidence type="ECO:0000256" key="1">
    <source>
        <dbReference type="SAM" id="MobiDB-lite"/>
    </source>
</evidence>
<accession>A0ABR0C041</accession>
<evidence type="ECO:0000313" key="2">
    <source>
        <dbReference type="EMBL" id="KAK4089585.1"/>
    </source>
</evidence>
<sequence>MRRRKAARDALARRGSQSRSPHGGRFFEPYTGLVRTTYVRDRPHPHCRVTDYHTVWWCGSLAAATHGLHAGRGAGVQIRGCWILLELAGNTGYRTDYYRVIGTRARHGSVDVTAQPQWLIASTAPPTLPPPGNENGGAAQPSQSVPVTASACQARRPHLDSHTHHAQQPMLIVVTIWPDTPSPNGARLRAVVTRYTDTRLPRTAPHGSLLTETLRGAALPVLYPVRSKPLPKRQHAGKQLPKDPVVNFFCTAPFGAPSVLHGPPTSYPDLGRSMGSLFFPFASGPPPTAARRGVSLSRIAAPPQMPSRRTPKRPLEIQSIVRSTLTVPGSLS</sequence>
<reference evidence="2 3" key="1">
    <citation type="journal article" date="2024" name="Microbiol. Resour. Announc.">
        <title>Genome annotations for the ascomycete fungi Trichoderma harzianum, Trichoderma aggressivum, and Purpureocillium lilacinum.</title>
        <authorList>
            <person name="Beijen E.P.W."/>
            <person name="Ohm R.A."/>
        </authorList>
    </citation>
    <scope>NUCLEOTIDE SEQUENCE [LARGE SCALE GENOMIC DNA]</scope>
    <source>
        <strain evidence="2 3">CBS 150709</strain>
    </source>
</reference>
<evidence type="ECO:0000313" key="3">
    <source>
        <dbReference type="Proteomes" id="UP001287286"/>
    </source>
</evidence>
<keyword evidence="3" id="KW-1185">Reference proteome</keyword>
<dbReference type="Proteomes" id="UP001287286">
    <property type="component" value="Unassembled WGS sequence"/>
</dbReference>
<protein>
    <submittedName>
        <fullName evidence="2">Uncharacterized protein</fullName>
    </submittedName>
</protein>